<evidence type="ECO:0000313" key="2">
    <source>
        <dbReference type="Proteomes" id="UP000629468"/>
    </source>
</evidence>
<accession>A0A8H7EWH4</accession>
<dbReference type="EMBL" id="JABXXO010000015">
    <property type="protein sequence ID" value="KAF7760555.1"/>
    <property type="molecule type" value="Genomic_DNA"/>
</dbReference>
<name>A0A8H7EWH4_AGABI</name>
<dbReference type="Proteomes" id="UP000629468">
    <property type="component" value="Unassembled WGS sequence"/>
</dbReference>
<proteinExistence type="predicted"/>
<evidence type="ECO:0000313" key="1">
    <source>
        <dbReference type="EMBL" id="KAF7760555.1"/>
    </source>
</evidence>
<protein>
    <submittedName>
        <fullName evidence="1">Uncharacterized protein</fullName>
    </submittedName>
</protein>
<comment type="caution">
    <text evidence="1">The sequence shown here is derived from an EMBL/GenBank/DDBJ whole genome shotgun (WGS) entry which is preliminary data.</text>
</comment>
<organism evidence="1 2">
    <name type="scientific">Agaricus bisporus var. burnettii</name>
    <dbReference type="NCBI Taxonomy" id="192524"/>
    <lineage>
        <taxon>Eukaryota</taxon>
        <taxon>Fungi</taxon>
        <taxon>Dikarya</taxon>
        <taxon>Basidiomycota</taxon>
        <taxon>Agaricomycotina</taxon>
        <taxon>Agaricomycetes</taxon>
        <taxon>Agaricomycetidae</taxon>
        <taxon>Agaricales</taxon>
        <taxon>Agaricineae</taxon>
        <taxon>Agaricaceae</taxon>
        <taxon>Agaricus</taxon>
    </lineage>
</organism>
<reference evidence="1 2" key="1">
    <citation type="journal article" name="Sci. Rep.">
        <title>Telomere-to-telomere assembled and centromere annotated genomes of the two main subspecies of the button mushroom Agaricus bisporus reveal especially polymorphic chromosome ends.</title>
        <authorList>
            <person name="Sonnenberg A.S.M."/>
            <person name="Sedaghat-Telgerd N."/>
            <person name="Lavrijssen B."/>
            <person name="Ohm R.A."/>
            <person name="Hendrickx P.M."/>
            <person name="Scholtmeijer K."/>
            <person name="Baars J.J.P."/>
            <person name="van Peer A."/>
        </authorList>
    </citation>
    <scope>NUCLEOTIDE SEQUENCE [LARGE SCALE GENOMIC DNA]</scope>
    <source>
        <strain evidence="1 2">H119_p4</strain>
    </source>
</reference>
<sequence>MEKTRSHEELSSESPAEEASLLRYRIKLVVFNYSESTPKKPDNKLRFLFRVRGVFWWPSICSINVGVKADRENYI</sequence>
<dbReference type="AlphaFoldDB" id="A0A8H7EWH4"/>
<gene>
    <name evidence="1" type="ORF">Agabi119p4_11231</name>
</gene>